<dbReference type="GO" id="GO:0005524">
    <property type="term" value="F:ATP binding"/>
    <property type="evidence" value="ECO:0007669"/>
    <property type="project" value="UniProtKB-KW"/>
</dbReference>
<evidence type="ECO:0000256" key="2">
    <source>
        <dbReference type="ARBA" id="ARBA00022527"/>
    </source>
</evidence>
<dbReference type="InterPro" id="IPR011009">
    <property type="entry name" value="Kinase-like_dom_sf"/>
</dbReference>
<evidence type="ECO:0000256" key="3">
    <source>
        <dbReference type="ARBA" id="ARBA00022679"/>
    </source>
</evidence>
<proteinExistence type="predicted"/>
<dbReference type="OMA" id="FLTRIYC"/>
<keyword evidence="10 12" id="KW-0675">Receptor</keyword>
<dbReference type="Proteomes" id="UP000054359">
    <property type="component" value="Unassembled WGS sequence"/>
</dbReference>
<dbReference type="GO" id="GO:0005024">
    <property type="term" value="F:transforming growth factor beta receptor activity"/>
    <property type="evidence" value="ECO:0007669"/>
    <property type="project" value="TreeGrafter"/>
</dbReference>
<evidence type="ECO:0000313" key="12">
    <source>
        <dbReference type="EMBL" id="KFM68338.1"/>
    </source>
</evidence>
<dbReference type="PANTHER" id="PTHR23255:SF100">
    <property type="entry name" value="RECEPTOR PROTEIN SERINE_THREONINE KINASE"/>
    <property type="match status" value="1"/>
</dbReference>
<keyword evidence="8 11" id="KW-1133">Transmembrane helix</keyword>
<comment type="subcellular location">
    <subcellularLocation>
        <location evidence="1">Membrane</location>
        <topology evidence="1">Single-pass type I membrane protein</topology>
    </subcellularLocation>
</comment>
<dbReference type="InterPro" id="IPR000333">
    <property type="entry name" value="TGFB_receptor"/>
</dbReference>
<evidence type="ECO:0000256" key="1">
    <source>
        <dbReference type="ARBA" id="ARBA00004479"/>
    </source>
</evidence>
<dbReference type="Gene3D" id="3.30.200.20">
    <property type="entry name" value="Phosphorylase Kinase, domain 1"/>
    <property type="match status" value="1"/>
</dbReference>
<keyword evidence="6" id="KW-0418">Kinase</keyword>
<dbReference type="GO" id="GO:0030509">
    <property type="term" value="P:BMP signaling pathway"/>
    <property type="evidence" value="ECO:0007669"/>
    <property type="project" value="TreeGrafter"/>
</dbReference>
<keyword evidence="9 11" id="KW-0472">Membrane</keyword>
<accession>A0A087TT99</accession>
<evidence type="ECO:0000256" key="11">
    <source>
        <dbReference type="SAM" id="Phobius"/>
    </source>
</evidence>
<dbReference type="EMBL" id="KK116633">
    <property type="protein sequence ID" value="KFM68338.1"/>
    <property type="molecule type" value="Genomic_DNA"/>
</dbReference>
<dbReference type="OrthoDB" id="669224at2759"/>
<evidence type="ECO:0000256" key="10">
    <source>
        <dbReference type="ARBA" id="ARBA00023170"/>
    </source>
</evidence>
<evidence type="ECO:0000256" key="7">
    <source>
        <dbReference type="ARBA" id="ARBA00022840"/>
    </source>
</evidence>
<dbReference type="PANTHER" id="PTHR23255">
    <property type="entry name" value="TRANSFORMING GROWTH FACTOR-BETA RECEPTOR TYPE I AND II"/>
    <property type="match status" value="1"/>
</dbReference>
<dbReference type="AlphaFoldDB" id="A0A087TT99"/>
<dbReference type="SUPFAM" id="SSF56112">
    <property type="entry name" value="Protein kinase-like (PK-like)"/>
    <property type="match status" value="1"/>
</dbReference>
<reference evidence="12 13" key="1">
    <citation type="submission" date="2013-11" db="EMBL/GenBank/DDBJ databases">
        <title>Genome sequencing of Stegodyphus mimosarum.</title>
        <authorList>
            <person name="Bechsgaard J."/>
        </authorList>
    </citation>
    <scope>NUCLEOTIDE SEQUENCE [LARGE SCALE GENOMIC DNA]</scope>
</reference>
<evidence type="ECO:0000256" key="5">
    <source>
        <dbReference type="ARBA" id="ARBA00022741"/>
    </source>
</evidence>
<organism evidence="12 13">
    <name type="scientific">Stegodyphus mimosarum</name>
    <name type="common">African social velvet spider</name>
    <dbReference type="NCBI Taxonomy" id="407821"/>
    <lineage>
        <taxon>Eukaryota</taxon>
        <taxon>Metazoa</taxon>
        <taxon>Ecdysozoa</taxon>
        <taxon>Arthropoda</taxon>
        <taxon>Chelicerata</taxon>
        <taxon>Arachnida</taxon>
        <taxon>Araneae</taxon>
        <taxon>Araneomorphae</taxon>
        <taxon>Entelegynae</taxon>
        <taxon>Eresoidea</taxon>
        <taxon>Eresidae</taxon>
        <taxon>Stegodyphus</taxon>
    </lineage>
</organism>
<gene>
    <name evidence="12" type="ORF">X975_12659</name>
</gene>
<keyword evidence="13" id="KW-1185">Reference proteome</keyword>
<feature type="transmembrane region" description="Helical" evidence="11">
    <location>
        <begin position="6"/>
        <end position="27"/>
    </location>
</feature>
<protein>
    <submittedName>
        <fullName evidence="12">Bone morphogenetic protein receptor type-2</fullName>
    </submittedName>
</protein>
<keyword evidence="5" id="KW-0547">Nucleotide-binding</keyword>
<feature type="non-terminal residue" evidence="12">
    <location>
        <position position="95"/>
    </location>
</feature>
<sequence length="95" mass="10704">MPYTMQIVIAAIVLIVCVMFAIITCFLTRIYCSTPKRSNESLHLMEAPPPMPSNFDLDTLKIQNALARGRYGTVYLGSLNDQSVAVKIFSYQNRQ</sequence>
<evidence type="ECO:0000256" key="4">
    <source>
        <dbReference type="ARBA" id="ARBA00022692"/>
    </source>
</evidence>
<evidence type="ECO:0000256" key="8">
    <source>
        <dbReference type="ARBA" id="ARBA00022989"/>
    </source>
</evidence>
<dbReference type="GO" id="GO:0005886">
    <property type="term" value="C:plasma membrane"/>
    <property type="evidence" value="ECO:0007669"/>
    <property type="project" value="TreeGrafter"/>
</dbReference>
<name>A0A087TT99_STEMI</name>
<keyword evidence="3" id="KW-0808">Transferase</keyword>
<dbReference type="STRING" id="407821.A0A087TT99"/>
<keyword evidence="2" id="KW-0723">Serine/threonine-protein kinase</keyword>
<evidence type="ECO:0000313" key="13">
    <source>
        <dbReference type="Proteomes" id="UP000054359"/>
    </source>
</evidence>
<keyword evidence="4 11" id="KW-0812">Transmembrane</keyword>
<dbReference type="GO" id="GO:0043235">
    <property type="term" value="C:receptor complex"/>
    <property type="evidence" value="ECO:0007669"/>
    <property type="project" value="TreeGrafter"/>
</dbReference>
<evidence type="ECO:0000256" key="6">
    <source>
        <dbReference type="ARBA" id="ARBA00022777"/>
    </source>
</evidence>
<keyword evidence="7" id="KW-0067">ATP-binding</keyword>
<evidence type="ECO:0000256" key="9">
    <source>
        <dbReference type="ARBA" id="ARBA00023136"/>
    </source>
</evidence>